<accession>A0A1V8TKL9</accession>
<keyword evidence="3" id="KW-1185">Reference proteome</keyword>
<dbReference type="AlphaFoldDB" id="A0A1V8TKL9"/>
<evidence type="ECO:0000313" key="3">
    <source>
        <dbReference type="Proteomes" id="UP000192596"/>
    </source>
</evidence>
<dbReference type="Proteomes" id="UP000192596">
    <property type="component" value="Unassembled WGS sequence"/>
</dbReference>
<organism evidence="2 3">
    <name type="scientific">Cryoendolithus antarcticus</name>
    <dbReference type="NCBI Taxonomy" id="1507870"/>
    <lineage>
        <taxon>Eukaryota</taxon>
        <taxon>Fungi</taxon>
        <taxon>Dikarya</taxon>
        <taxon>Ascomycota</taxon>
        <taxon>Pezizomycotina</taxon>
        <taxon>Dothideomycetes</taxon>
        <taxon>Dothideomycetidae</taxon>
        <taxon>Cladosporiales</taxon>
        <taxon>Cladosporiaceae</taxon>
        <taxon>Cryoendolithus</taxon>
    </lineage>
</organism>
<feature type="region of interest" description="Disordered" evidence="1">
    <location>
        <begin position="284"/>
        <end position="324"/>
    </location>
</feature>
<name>A0A1V8TKL9_9PEZI</name>
<proteinExistence type="predicted"/>
<feature type="compositionally biased region" description="Polar residues" evidence="1">
    <location>
        <begin position="315"/>
        <end position="324"/>
    </location>
</feature>
<evidence type="ECO:0000256" key="1">
    <source>
        <dbReference type="SAM" id="MobiDB-lite"/>
    </source>
</evidence>
<reference evidence="3" key="1">
    <citation type="submission" date="2017-03" db="EMBL/GenBank/DDBJ databases">
        <title>Genomes of endolithic fungi from Antarctica.</title>
        <authorList>
            <person name="Coleine C."/>
            <person name="Masonjones S."/>
            <person name="Stajich J.E."/>
        </authorList>
    </citation>
    <scope>NUCLEOTIDE SEQUENCE [LARGE SCALE GENOMIC DNA]</scope>
    <source>
        <strain evidence="3">CCFEE 5527</strain>
    </source>
</reference>
<dbReference type="InParanoid" id="A0A1V8TKL9"/>
<dbReference type="EMBL" id="NAJO01000006">
    <property type="protein sequence ID" value="OQO11919.1"/>
    <property type="molecule type" value="Genomic_DNA"/>
</dbReference>
<comment type="caution">
    <text evidence="2">The sequence shown here is derived from an EMBL/GenBank/DDBJ whole genome shotgun (WGS) entry which is preliminary data.</text>
</comment>
<sequence>MGSTVDSPTKCAYCKHKHSLVQWLNDVRGTVHSYAQNIYLCNTKPCSNERGHDEDARIAYRAFDTLLNLVYRAIKLAPTVAPTELVEALIPSTDTVEGAFAMMDLEDLTESPDLENLGYLDGLYGADDEYDEDDLEYERNKSRCQLMREIVGSLDCFGKVLEFISSQIETLSEGLPSDAYVDIDDAYQNMQGHFDDMHYEWRMFYKELGRALGTSSTILSVIHFATQLLTALCGSARMCNKNIEVCTSEPCNNAPGHIDDAKTACRLLAGTIHMLGIALSEQDYGPDEQQLDDSERSGKLPGGTNDDLPFMWSPPGSNVSASMI</sequence>
<protein>
    <submittedName>
        <fullName evidence="2">Uncharacterized protein</fullName>
    </submittedName>
</protein>
<evidence type="ECO:0000313" key="2">
    <source>
        <dbReference type="EMBL" id="OQO11919.1"/>
    </source>
</evidence>
<gene>
    <name evidence="2" type="ORF">B0A48_03646</name>
</gene>